<accession>A0ABN9YQ19</accession>
<reference evidence="4 5" key="1">
    <citation type="submission" date="2023-10" db="EMBL/GenBank/DDBJ databases">
        <authorList>
            <person name="Botero Cardona J."/>
        </authorList>
    </citation>
    <scope>NUCLEOTIDE SEQUENCE [LARGE SCALE GENOMIC DNA]</scope>
    <source>
        <strain evidence="4 5">R-54839</strain>
    </source>
</reference>
<sequence length="198" mass="22792">MKNKNDVRFSKADQAIRQSFIDLLKVKKFDRISVKMIIDKAAINRSTFYAHFLDKYDLMDQLQEELLDNLINNLPDVNWQSNKPLIEQFQDRATGIVQNINQNRELFVLMLSNNVGNSFEKTMQDKSRTVFEGIISDEYLTVPREYVVVLLTSAVSSTLITWAKNGFKESPEEFANIISHIIPNLAIQLVQNPHNTNG</sequence>
<evidence type="ECO:0000256" key="2">
    <source>
        <dbReference type="PROSITE-ProRule" id="PRU00335"/>
    </source>
</evidence>
<dbReference type="PANTHER" id="PTHR43479:SF7">
    <property type="entry name" value="TETR-FAMILY TRANSCRIPTIONAL REGULATOR"/>
    <property type="match status" value="1"/>
</dbReference>
<dbReference type="InterPro" id="IPR050624">
    <property type="entry name" value="HTH-type_Tx_Regulator"/>
</dbReference>
<feature type="DNA-binding region" description="H-T-H motif" evidence="2">
    <location>
        <begin position="33"/>
        <end position="52"/>
    </location>
</feature>
<dbReference type="EMBL" id="CAUZLR010000004">
    <property type="protein sequence ID" value="CAK1237764.1"/>
    <property type="molecule type" value="Genomic_DNA"/>
</dbReference>
<feature type="domain" description="HTH tetR-type" evidence="3">
    <location>
        <begin position="10"/>
        <end position="70"/>
    </location>
</feature>
<dbReference type="Pfam" id="PF14278">
    <property type="entry name" value="TetR_C_8"/>
    <property type="match status" value="1"/>
</dbReference>
<organism evidence="4 5">
    <name type="scientific">Fructobacillus fructosus</name>
    <dbReference type="NCBI Taxonomy" id="1631"/>
    <lineage>
        <taxon>Bacteria</taxon>
        <taxon>Bacillati</taxon>
        <taxon>Bacillota</taxon>
        <taxon>Bacilli</taxon>
        <taxon>Lactobacillales</taxon>
        <taxon>Lactobacillaceae</taxon>
        <taxon>Fructobacillus</taxon>
    </lineage>
</organism>
<evidence type="ECO:0000259" key="3">
    <source>
        <dbReference type="PROSITE" id="PS50977"/>
    </source>
</evidence>
<name>A0ABN9YQ19_9LACO</name>
<evidence type="ECO:0000256" key="1">
    <source>
        <dbReference type="ARBA" id="ARBA00023125"/>
    </source>
</evidence>
<proteinExistence type="predicted"/>
<dbReference type="RefSeq" id="WP_187753786.1">
    <property type="nucleotide sequence ID" value="NZ_CAUZLR010000004.1"/>
</dbReference>
<gene>
    <name evidence="4" type="ORF">R54839_PPFHFPJH_00747</name>
</gene>
<dbReference type="InterPro" id="IPR039532">
    <property type="entry name" value="TetR_C_Firmicutes"/>
</dbReference>
<evidence type="ECO:0000313" key="5">
    <source>
        <dbReference type="Proteomes" id="UP001314261"/>
    </source>
</evidence>
<dbReference type="Gene3D" id="1.10.357.10">
    <property type="entry name" value="Tetracycline Repressor, domain 2"/>
    <property type="match status" value="1"/>
</dbReference>
<keyword evidence="5" id="KW-1185">Reference proteome</keyword>
<dbReference type="Proteomes" id="UP001314261">
    <property type="component" value="Unassembled WGS sequence"/>
</dbReference>
<dbReference type="InterPro" id="IPR009057">
    <property type="entry name" value="Homeodomain-like_sf"/>
</dbReference>
<keyword evidence="1 2" id="KW-0238">DNA-binding</keyword>
<dbReference type="SUPFAM" id="SSF46689">
    <property type="entry name" value="Homeodomain-like"/>
    <property type="match status" value="1"/>
</dbReference>
<dbReference type="PROSITE" id="PS50977">
    <property type="entry name" value="HTH_TETR_2"/>
    <property type="match status" value="1"/>
</dbReference>
<dbReference type="InterPro" id="IPR001647">
    <property type="entry name" value="HTH_TetR"/>
</dbReference>
<protein>
    <submittedName>
        <fullName evidence="4">AcrR family</fullName>
    </submittedName>
</protein>
<evidence type="ECO:0000313" key="4">
    <source>
        <dbReference type="EMBL" id="CAK1237764.1"/>
    </source>
</evidence>
<dbReference type="PANTHER" id="PTHR43479">
    <property type="entry name" value="ACREF/ENVCD OPERON REPRESSOR-RELATED"/>
    <property type="match status" value="1"/>
</dbReference>
<comment type="caution">
    <text evidence="4">The sequence shown here is derived from an EMBL/GenBank/DDBJ whole genome shotgun (WGS) entry which is preliminary data.</text>
</comment>